<gene>
    <name evidence="2" type="ORF">CKF48_01610</name>
</gene>
<feature type="compositionally biased region" description="Low complexity" evidence="1">
    <location>
        <begin position="16"/>
        <end position="33"/>
    </location>
</feature>
<dbReference type="AlphaFoldDB" id="A0A248TD35"/>
<feature type="compositionally biased region" description="Basic and acidic residues" evidence="1">
    <location>
        <begin position="44"/>
        <end position="53"/>
    </location>
</feature>
<name>A0A248TD35_9BACI</name>
<evidence type="ECO:0000313" key="3">
    <source>
        <dbReference type="Proteomes" id="UP000215137"/>
    </source>
</evidence>
<dbReference type="Proteomes" id="UP000215137">
    <property type="component" value="Chromosome"/>
</dbReference>
<keyword evidence="3" id="KW-1185">Reference proteome</keyword>
<sequence length="226" mass="25771">MLTVPLAIFLLAACGTSETDNGNGENNNSNPPNEEVDEDQNQNENKEDSQKNENEIRVMEENLSYEIDGETKEETAFLKESDNQAFSLHVLPDFTLTAEEPNKDILHLNDQSEVFMRIEVLPEEVDMKQLEENTMIQLQSVNEEVEHPSLPQDDFFKDAVMMEASSETDTVTAFIIHNDSAQVKLTLFNKNEDTNYKDAFIEMAKNDSYKIIKKETVLAVSLFFHP</sequence>
<evidence type="ECO:0000313" key="2">
    <source>
        <dbReference type="EMBL" id="ASV66138.1"/>
    </source>
</evidence>
<dbReference type="RefSeq" id="WP_095369713.1">
    <property type="nucleotide sequence ID" value="NZ_CP022983.1"/>
</dbReference>
<reference evidence="2 3" key="1">
    <citation type="submission" date="2017-08" db="EMBL/GenBank/DDBJ databases">
        <title>Complete Genome Sequence of Bacillus kochii Oregon-R-modENCODE STRAIN BDGP4, isolated from Drosophila melanogaster gut.</title>
        <authorList>
            <person name="Wan K.H."/>
            <person name="Yu C."/>
            <person name="Park S."/>
            <person name="Hammonds A.S."/>
            <person name="Booth B.W."/>
            <person name="Celniker S.E."/>
        </authorList>
    </citation>
    <scope>NUCLEOTIDE SEQUENCE [LARGE SCALE GENOMIC DNA]</scope>
    <source>
        <strain evidence="2 3">BDGP4</strain>
    </source>
</reference>
<dbReference type="KEGG" id="bko:CKF48_01610"/>
<accession>A0A248TD35</accession>
<proteinExistence type="predicted"/>
<feature type="region of interest" description="Disordered" evidence="1">
    <location>
        <begin position="16"/>
        <end position="53"/>
    </location>
</feature>
<dbReference type="EMBL" id="CP022983">
    <property type="protein sequence ID" value="ASV66138.1"/>
    <property type="molecule type" value="Genomic_DNA"/>
</dbReference>
<organism evidence="2 3">
    <name type="scientific">Cytobacillus kochii</name>
    <dbReference type="NCBI Taxonomy" id="859143"/>
    <lineage>
        <taxon>Bacteria</taxon>
        <taxon>Bacillati</taxon>
        <taxon>Bacillota</taxon>
        <taxon>Bacilli</taxon>
        <taxon>Bacillales</taxon>
        <taxon>Bacillaceae</taxon>
        <taxon>Cytobacillus</taxon>
    </lineage>
</organism>
<dbReference type="OrthoDB" id="2735367at2"/>
<protein>
    <submittedName>
        <fullName evidence="2">Uncharacterized protein</fullName>
    </submittedName>
</protein>
<evidence type="ECO:0000256" key="1">
    <source>
        <dbReference type="SAM" id="MobiDB-lite"/>
    </source>
</evidence>